<feature type="region of interest" description="Disordered" evidence="1">
    <location>
        <begin position="251"/>
        <end position="278"/>
    </location>
</feature>
<name>A0A4V1J5G5_9FUNG</name>
<feature type="compositionally biased region" description="Acidic residues" evidence="1">
    <location>
        <begin position="144"/>
        <end position="166"/>
    </location>
</feature>
<evidence type="ECO:0000256" key="1">
    <source>
        <dbReference type="SAM" id="MobiDB-lite"/>
    </source>
</evidence>
<proteinExistence type="predicted"/>
<dbReference type="AlphaFoldDB" id="A0A4V1J5G5"/>
<feature type="region of interest" description="Disordered" evidence="1">
    <location>
        <begin position="129"/>
        <end position="166"/>
    </location>
</feature>
<gene>
    <name evidence="2" type="ORF">BJ085DRAFT_27444</name>
</gene>
<organism evidence="2 3">
    <name type="scientific">Dimargaris cristalligena</name>
    <dbReference type="NCBI Taxonomy" id="215637"/>
    <lineage>
        <taxon>Eukaryota</taxon>
        <taxon>Fungi</taxon>
        <taxon>Fungi incertae sedis</taxon>
        <taxon>Zoopagomycota</taxon>
        <taxon>Kickxellomycotina</taxon>
        <taxon>Dimargaritomycetes</taxon>
        <taxon>Dimargaritales</taxon>
        <taxon>Dimargaritaceae</taxon>
        <taxon>Dimargaris</taxon>
    </lineage>
</organism>
<protein>
    <submittedName>
        <fullName evidence="2">Uncharacterized protein</fullName>
    </submittedName>
</protein>
<dbReference type="EMBL" id="ML002311">
    <property type="protein sequence ID" value="RKP38979.1"/>
    <property type="molecule type" value="Genomic_DNA"/>
</dbReference>
<dbReference type="Proteomes" id="UP000268162">
    <property type="component" value="Unassembled WGS sequence"/>
</dbReference>
<keyword evidence="3" id="KW-1185">Reference proteome</keyword>
<sequence>MNPFRSQLINHLNPCAMDALPRDQRAPGMTTHAEYHPRMATANTTPPTGRLPSQSTLVCTPVGNDRALSTKWTSQVGGPAVVHHNHPFYHHGLPVTEFPPILSGVPTEPSSFNDEYEFDSDYLLSHYSPQHNHWPPPPTSYDLIPDDGKDDTDDDEDEEEDADDADFFQRLPIDPIPIDIQNRTCSLLHLALQDGGSDAHKLGGNTNDEELDEMDAFHTPRNNLALSYYFRAGTYNPDLAPQHRVCHPTTTVSTTTTTTSSSSSSSSPPSTHSSSSTTTTTSMFDAALQEEIDRANYYSHRSTVLRLFGFNPDFPYESIHQSLNADFIRTML</sequence>
<reference evidence="3" key="1">
    <citation type="journal article" date="2018" name="Nat. Microbiol.">
        <title>Leveraging single-cell genomics to expand the fungal tree of life.</title>
        <authorList>
            <person name="Ahrendt S.R."/>
            <person name="Quandt C.A."/>
            <person name="Ciobanu D."/>
            <person name="Clum A."/>
            <person name="Salamov A."/>
            <person name="Andreopoulos B."/>
            <person name="Cheng J.F."/>
            <person name="Woyke T."/>
            <person name="Pelin A."/>
            <person name="Henrissat B."/>
            <person name="Reynolds N.K."/>
            <person name="Benny G.L."/>
            <person name="Smith M.E."/>
            <person name="James T.Y."/>
            <person name="Grigoriev I.V."/>
        </authorList>
    </citation>
    <scope>NUCLEOTIDE SEQUENCE [LARGE SCALE GENOMIC DNA]</scope>
    <source>
        <strain evidence="3">RSA 468</strain>
    </source>
</reference>
<evidence type="ECO:0000313" key="3">
    <source>
        <dbReference type="Proteomes" id="UP000268162"/>
    </source>
</evidence>
<evidence type="ECO:0000313" key="2">
    <source>
        <dbReference type="EMBL" id="RKP38979.1"/>
    </source>
</evidence>
<accession>A0A4V1J5G5</accession>